<name>A0ABR5HHE3_9HYPH</name>
<dbReference type="RefSeq" id="WP_048428546.1">
    <property type="nucleotide sequence ID" value="NZ_JTHF01000128.1"/>
</dbReference>
<gene>
    <name evidence="6" type="ORF">QR79_04440</name>
</gene>
<dbReference type="PANTHER" id="PTHR43123">
    <property type="entry name" value="POLYSACCHARIDE DEACETYLASE-RELATED"/>
    <property type="match status" value="1"/>
</dbReference>
<evidence type="ECO:0000256" key="3">
    <source>
        <dbReference type="ARBA" id="ARBA00020071"/>
    </source>
</evidence>
<comment type="similarity">
    <text evidence="2">Belongs to the polysaccharide deacetylase family.</text>
</comment>
<dbReference type="InterPro" id="IPR011330">
    <property type="entry name" value="Glyco_hydro/deAcase_b/a-brl"/>
</dbReference>
<organism evidence="6 7">
    <name type="scientific">Methylobacterium indicum</name>
    <dbReference type="NCBI Taxonomy" id="1775910"/>
    <lineage>
        <taxon>Bacteria</taxon>
        <taxon>Pseudomonadati</taxon>
        <taxon>Pseudomonadota</taxon>
        <taxon>Alphaproteobacteria</taxon>
        <taxon>Hyphomicrobiales</taxon>
        <taxon>Methylobacteriaceae</taxon>
        <taxon>Methylobacterium</taxon>
    </lineage>
</organism>
<evidence type="ECO:0000256" key="1">
    <source>
        <dbReference type="ARBA" id="ARBA00003236"/>
    </source>
</evidence>
<proteinExistence type="inferred from homology"/>
<dbReference type="Gene3D" id="3.20.20.370">
    <property type="entry name" value="Glycoside hydrolase/deacetylase"/>
    <property type="match status" value="1"/>
</dbReference>
<dbReference type="PANTHER" id="PTHR43123:SF4">
    <property type="entry name" value="POLYSACCHARIDE DEACETYLASE"/>
    <property type="match status" value="1"/>
</dbReference>
<dbReference type="SUPFAM" id="SSF88713">
    <property type="entry name" value="Glycoside hydrolase/deacetylase"/>
    <property type="match status" value="1"/>
</dbReference>
<dbReference type="EMBL" id="JTHG01000034">
    <property type="protein sequence ID" value="KMO26012.1"/>
    <property type="molecule type" value="Genomic_DNA"/>
</dbReference>
<evidence type="ECO:0000259" key="5">
    <source>
        <dbReference type="Pfam" id="PF01522"/>
    </source>
</evidence>
<dbReference type="CDD" id="cd10979">
    <property type="entry name" value="CE4_PuuE_like"/>
    <property type="match status" value="1"/>
</dbReference>
<dbReference type="Proteomes" id="UP000036471">
    <property type="component" value="Unassembled WGS sequence"/>
</dbReference>
<evidence type="ECO:0000256" key="4">
    <source>
        <dbReference type="ARBA" id="ARBA00032976"/>
    </source>
</evidence>
<sequence length="295" mass="33309">MSNPRIPYCLATDMPRLAPPDGKPLIVHIVANIEHWPFDRPMPRKILPGPHGMDRSPDVPNFNWVEYGMRCGLPRLLRAIGERGLPATAAINASVIEVYPRAAEAILAAGWEFMGHGLTQRALQNEPDEVPIIDETLARIARFTGQKVRGWLGPGQSQTDHTADLLKERGIEYCCDWLMDDVPTWMRTIHGPMIAMPYSFEYNDVVVWAIDKHSSDEQHRRVVDAVATFERELADQPRVLTLPLHPHVQGVAHRMNHFERTLDMLMARPDTIFMTGSQIADWFVGLGIDDSAVRT</sequence>
<feature type="domain" description="NodB homology" evidence="5">
    <location>
        <begin position="67"/>
        <end position="173"/>
    </location>
</feature>
<protein>
    <recommendedName>
        <fullName evidence="3">Chitooligosaccharide deacetylase</fullName>
    </recommendedName>
    <alternativeName>
        <fullName evidence="4">Nodulation protein B</fullName>
    </alternativeName>
</protein>
<evidence type="ECO:0000256" key="2">
    <source>
        <dbReference type="ARBA" id="ARBA00010973"/>
    </source>
</evidence>
<dbReference type="Pfam" id="PF01522">
    <property type="entry name" value="Polysacc_deac_1"/>
    <property type="match status" value="1"/>
</dbReference>
<dbReference type="InterPro" id="IPR002509">
    <property type="entry name" value="NODB_dom"/>
</dbReference>
<evidence type="ECO:0000313" key="7">
    <source>
        <dbReference type="Proteomes" id="UP000036471"/>
    </source>
</evidence>
<comment type="caution">
    <text evidence="6">The sequence shown here is derived from an EMBL/GenBank/DDBJ whole genome shotgun (WGS) entry which is preliminary data.</text>
</comment>
<evidence type="ECO:0000313" key="6">
    <source>
        <dbReference type="EMBL" id="KMO26012.1"/>
    </source>
</evidence>
<comment type="function">
    <text evidence="1">Is involved in generating a small heat-stable compound (Nod), an acylated oligomer of N-acetylglucosamine, that stimulates mitosis in various plant protoplasts.</text>
</comment>
<accession>A0ABR5HHE3</accession>
<keyword evidence="7" id="KW-1185">Reference proteome</keyword>
<reference evidence="6 7" key="1">
    <citation type="submission" date="2014-11" db="EMBL/GenBank/DDBJ databases">
        <title>Comparative genomics of Methylobacterium species.</title>
        <authorList>
            <person name="Chaudhry V."/>
            <person name="Patil P.B."/>
        </authorList>
    </citation>
    <scope>NUCLEOTIDE SEQUENCE [LARGE SCALE GENOMIC DNA]</scope>
    <source>
        <strain evidence="6 7">SE3.6</strain>
    </source>
</reference>